<reference evidence="12" key="2">
    <citation type="submission" date="2014-06" db="EMBL/GenBank/DDBJ databases">
        <title>Draft genome sequence of Clostridium ramosum(DSM 1402).</title>
        <authorList>
            <person name="Sudarsanam P."/>
            <person name="Ley R."/>
            <person name="Guruge J."/>
            <person name="Turnbaugh P.J."/>
            <person name="Mahowald M."/>
            <person name="Liep D."/>
            <person name="Gordon J."/>
        </authorList>
    </citation>
    <scope>NUCLEOTIDE SEQUENCE</scope>
    <source>
        <strain evidence="12">DSM 1402</strain>
    </source>
</reference>
<dbReference type="PRINTS" id="PR00469">
    <property type="entry name" value="PNDRDTASEII"/>
</dbReference>
<dbReference type="InterPro" id="IPR051793">
    <property type="entry name" value="NADH:flavin_oxidoreductase"/>
</dbReference>
<organism evidence="12 13">
    <name type="scientific">Thomasclavelia ramosa DSM 1402</name>
    <dbReference type="NCBI Taxonomy" id="445974"/>
    <lineage>
        <taxon>Bacteria</taxon>
        <taxon>Bacillati</taxon>
        <taxon>Bacillota</taxon>
        <taxon>Erysipelotrichia</taxon>
        <taxon>Erysipelotrichales</taxon>
        <taxon>Coprobacillaceae</taxon>
        <taxon>Thomasclavelia</taxon>
    </lineage>
</organism>
<dbReference type="EC" id="1.-.-.-" evidence="12"/>
<feature type="domain" description="NADH:flavin oxidoreductase/NADH oxidase N-terminal" evidence="10">
    <location>
        <begin position="18"/>
        <end position="350"/>
    </location>
</feature>
<dbReference type="InterPro" id="IPR023753">
    <property type="entry name" value="FAD/NAD-binding_dom"/>
</dbReference>
<keyword evidence="8" id="KW-0408">Iron</keyword>
<gene>
    <name evidence="12" type="ORF">CLORAM_02844</name>
</gene>
<keyword evidence="13" id="KW-1185">Reference proteome</keyword>
<dbReference type="eggNOG" id="COG0446">
    <property type="taxonomic scope" value="Bacteria"/>
</dbReference>
<dbReference type="EMBL" id="ABFX02000008">
    <property type="protein sequence ID" value="EDS18048.1"/>
    <property type="molecule type" value="Genomic_DNA"/>
</dbReference>
<name>B0N8B0_9FIRM</name>
<evidence type="ECO:0000256" key="3">
    <source>
        <dbReference type="ARBA" id="ARBA00011048"/>
    </source>
</evidence>
<protein>
    <submittedName>
        <fullName evidence="12">NADH oxidase</fullName>
        <ecNumber evidence="12">1.-.-.-</ecNumber>
    </submittedName>
</protein>
<comment type="cofactor">
    <cofactor evidence="1">
        <name>FMN</name>
        <dbReference type="ChEBI" id="CHEBI:58210"/>
    </cofactor>
</comment>
<dbReference type="Gene3D" id="3.40.50.720">
    <property type="entry name" value="NAD(P)-binding Rossmann-like Domain"/>
    <property type="match status" value="2"/>
</dbReference>
<evidence type="ECO:0000259" key="11">
    <source>
        <dbReference type="Pfam" id="PF07992"/>
    </source>
</evidence>
<dbReference type="InterPro" id="IPR036188">
    <property type="entry name" value="FAD/NAD-bd_sf"/>
</dbReference>
<evidence type="ECO:0000256" key="5">
    <source>
        <dbReference type="ARBA" id="ARBA00022643"/>
    </source>
</evidence>
<accession>B0N8B0</accession>
<dbReference type="GO" id="GO:0046872">
    <property type="term" value="F:metal ion binding"/>
    <property type="evidence" value="ECO:0007669"/>
    <property type="project" value="UniProtKB-KW"/>
</dbReference>
<dbReference type="Gene3D" id="3.50.50.60">
    <property type="entry name" value="FAD/NAD(P)-binding domain"/>
    <property type="match status" value="2"/>
</dbReference>
<reference evidence="12" key="1">
    <citation type="submission" date="2007-11" db="EMBL/GenBank/DDBJ databases">
        <authorList>
            <person name="Fulton L."/>
            <person name="Clifton S."/>
            <person name="Fulton B."/>
            <person name="Xu J."/>
            <person name="Minx P."/>
            <person name="Pepin K.H."/>
            <person name="Johnson M."/>
            <person name="Thiruvilangam P."/>
            <person name="Bhonagiri V."/>
            <person name="Nash W.E."/>
            <person name="Mardis E.R."/>
            <person name="Wilson R.K."/>
        </authorList>
    </citation>
    <scope>NUCLEOTIDE SEQUENCE [LARGE SCALE GENOMIC DNA]</scope>
    <source>
        <strain evidence="12">DSM 1402</strain>
    </source>
</reference>
<comment type="similarity">
    <text evidence="3">In the N-terminal section; belongs to the NADH:flavin oxidoreductase/NADH oxidase family.</text>
</comment>
<dbReference type="SUPFAM" id="SSF51905">
    <property type="entry name" value="FAD/NAD(P)-binding domain"/>
    <property type="match status" value="1"/>
</dbReference>
<keyword evidence="6" id="KW-0479">Metal-binding</keyword>
<keyword evidence="5" id="KW-0288">FMN</keyword>
<dbReference type="HOGENOM" id="CLU_012153_1_2_9"/>
<dbReference type="Proteomes" id="UP000005798">
    <property type="component" value="Unassembled WGS sequence"/>
</dbReference>
<sequence length="660" mass="72801">MLSYLYKGGMNLENKYQKLFQPIKINQLEVKNRIFMSPMSTNFATKDGYVTDEMIYYYSRRAKGGVGLIVTEVTMIEPTYKYIAHTLSVQDDSYLEGWQKLANEIHKYDSKVVAQLLHPAYMAIPFPETPQLVGPSEVGPYYAKTPPRPLTKEEISIIVEQFGDGALRLKKAGIDGVEIHAAHAHALLGGFLSPLYNKRIDEYGGDITHRIRLLLEVIANVRKKCGRDFAIIVRISGDDYEAGGQSLHEGCYIAKRLEAAQVDMIHVSGGTTIHRGSSIAPPGTPQASHIDSAREIKKCVNIPVSTVGRLNEPWILEEVLERDLADVCMVGRSLLCDPDFVNKIKNGQEDDIRPCIGCLGCLSSTMLKDHVECGINPSLTSENEETVTPATISQNILVIGGGPAGLEAAYILSKRGHKVTLAERHHTLGGAMIVAGYPIAKQHFAQTTKYFIKRVIDCNIKIELNTIVDQAYLSQHHYDHIIVATGAKPLRLDIFKNHPHTGTGQDVLLGKMWTGKNIVVVGGGSVGCEVADFVAPLVNDRHPNNKKVTVIEMKSNIIMDDTSPSRSILVQRMADKGVNIITDSRVVKVTPTTLEYQKDGNTITIENVDTIIEATGYYADHELKKTLDQMQLSYNVLGDAATPGKIKNAISDAYHLCKNI</sequence>
<feature type="domain" description="FAD/NAD(P)-binding" evidence="11">
    <location>
        <begin position="395"/>
        <end position="632"/>
    </location>
</feature>
<evidence type="ECO:0000259" key="10">
    <source>
        <dbReference type="Pfam" id="PF00724"/>
    </source>
</evidence>
<keyword evidence="9" id="KW-0411">Iron-sulfur</keyword>
<dbReference type="SUPFAM" id="SSF51395">
    <property type="entry name" value="FMN-linked oxidoreductases"/>
    <property type="match status" value="1"/>
</dbReference>
<dbReference type="Pfam" id="PF00724">
    <property type="entry name" value="Oxidored_FMN"/>
    <property type="match status" value="1"/>
</dbReference>
<dbReference type="InterPro" id="IPR013785">
    <property type="entry name" value="Aldolase_TIM"/>
</dbReference>
<dbReference type="AlphaFoldDB" id="B0N8B0"/>
<dbReference type="GO" id="GO:0051536">
    <property type="term" value="F:iron-sulfur cluster binding"/>
    <property type="evidence" value="ECO:0007669"/>
    <property type="project" value="UniProtKB-KW"/>
</dbReference>
<dbReference type="GO" id="GO:0016491">
    <property type="term" value="F:oxidoreductase activity"/>
    <property type="evidence" value="ECO:0007669"/>
    <property type="project" value="UniProtKB-KW"/>
</dbReference>
<evidence type="ECO:0000256" key="1">
    <source>
        <dbReference type="ARBA" id="ARBA00001917"/>
    </source>
</evidence>
<evidence type="ECO:0000313" key="12">
    <source>
        <dbReference type="EMBL" id="EDS18048.1"/>
    </source>
</evidence>
<keyword evidence="7 12" id="KW-0560">Oxidoreductase</keyword>
<dbReference type="CDD" id="cd02803">
    <property type="entry name" value="OYE_like_FMN_family"/>
    <property type="match status" value="1"/>
</dbReference>
<dbReference type="PANTHER" id="PTHR42917:SF2">
    <property type="entry name" value="2,4-DIENOYL-COA REDUCTASE [(2E)-ENOYL-COA-PRODUCING]"/>
    <property type="match status" value="1"/>
</dbReference>
<comment type="cofactor">
    <cofactor evidence="2">
        <name>[4Fe-4S] cluster</name>
        <dbReference type="ChEBI" id="CHEBI:49883"/>
    </cofactor>
</comment>
<proteinExistence type="inferred from homology"/>
<dbReference type="PRINTS" id="PR00368">
    <property type="entry name" value="FADPNR"/>
</dbReference>
<dbReference type="GO" id="GO:0010181">
    <property type="term" value="F:FMN binding"/>
    <property type="evidence" value="ECO:0007669"/>
    <property type="project" value="InterPro"/>
</dbReference>
<evidence type="ECO:0000256" key="7">
    <source>
        <dbReference type="ARBA" id="ARBA00023002"/>
    </source>
</evidence>
<evidence type="ECO:0000256" key="6">
    <source>
        <dbReference type="ARBA" id="ARBA00022723"/>
    </source>
</evidence>
<dbReference type="Gene3D" id="3.20.20.70">
    <property type="entry name" value="Aldolase class I"/>
    <property type="match status" value="1"/>
</dbReference>
<evidence type="ECO:0000313" key="13">
    <source>
        <dbReference type="Proteomes" id="UP000005798"/>
    </source>
</evidence>
<dbReference type="eggNOG" id="COG1902">
    <property type="taxonomic scope" value="Bacteria"/>
</dbReference>
<evidence type="ECO:0000256" key="2">
    <source>
        <dbReference type="ARBA" id="ARBA00001966"/>
    </source>
</evidence>
<evidence type="ECO:0000256" key="9">
    <source>
        <dbReference type="ARBA" id="ARBA00023014"/>
    </source>
</evidence>
<evidence type="ECO:0000256" key="4">
    <source>
        <dbReference type="ARBA" id="ARBA00022630"/>
    </source>
</evidence>
<dbReference type="InterPro" id="IPR001155">
    <property type="entry name" value="OxRdtase_FMN_N"/>
</dbReference>
<keyword evidence="4" id="KW-0285">Flavoprotein</keyword>
<dbReference type="Pfam" id="PF07992">
    <property type="entry name" value="Pyr_redox_2"/>
    <property type="match status" value="1"/>
</dbReference>
<dbReference type="PANTHER" id="PTHR42917">
    <property type="entry name" value="2,4-DIENOYL-COA REDUCTASE"/>
    <property type="match status" value="1"/>
</dbReference>
<evidence type="ECO:0000256" key="8">
    <source>
        <dbReference type="ARBA" id="ARBA00023004"/>
    </source>
</evidence>
<comment type="caution">
    <text evidence="12">The sequence shown here is derived from an EMBL/GenBank/DDBJ whole genome shotgun (WGS) entry which is preliminary data.</text>
</comment>